<proteinExistence type="inferred from homology"/>
<accession>A0A934K770</accession>
<reference evidence="10" key="1">
    <citation type="submission" date="2020-10" db="EMBL/GenBank/DDBJ databases">
        <title>Ca. Dormibacterota MAGs.</title>
        <authorList>
            <person name="Montgomery K."/>
        </authorList>
    </citation>
    <scope>NUCLEOTIDE SEQUENCE [LARGE SCALE GENOMIC DNA]</scope>
    <source>
        <strain evidence="10">SC8812_S17_10</strain>
    </source>
</reference>
<keyword evidence="7 9" id="KW-0472">Membrane</keyword>
<dbReference type="RefSeq" id="WP_338198885.1">
    <property type="nucleotide sequence ID" value="NZ_JAEKNR010000032.1"/>
</dbReference>
<dbReference type="GO" id="GO:0022857">
    <property type="term" value="F:transmembrane transporter activity"/>
    <property type="evidence" value="ECO:0007669"/>
    <property type="project" value="InterPro"/>
</dbReference>
<evidence type="ECO:0000256" key="4">
    <source>
        <dbReference type="ARBA" id="ARBA00022692"/>
    </source>
</evidence>
<evidence type="ECO:0000256" key="2">
    <source>
        <dbReference type="ARBA" id="ARBA00022448"/>
    </source>
</evidence>
<evidence type="ECO:0000256" key="1">
    <source>
        <dbReference type="ARBA" id="ARBA00004651"/>
    </source>
</evidence>
<evidence type="ECO:0000256" key="8">
    <source>
        <dbReference type="ARBA" id="ARBA00037998"/>
    </source>
</evidence>
<feature type="transmembrane region" description="Helical" evidence="9">
    <location>
        <begin position="193"/>
        <end position="214"/>
    </location>
</feature>
<dbReference type="CDD" id="cd06582">
    <property type="entry name" value="TM_PBP1_LivH_like"/>
    <property type="match status" value="1"/>
</dbReference>
<evidence type="ECO:0000256" key="7">
    <source>
        <dbReference type="ARBA" id="ARBA00023136"/>
    </source>
</evidence>
<feature type="transmembrane region" description="Helical" evidence="9">
    <location>
        <begin position="142"/>
        <end position="164"/>
    </location>
</feature>
<comment type="similarity">
    <text evidence="8">Belongs to the binding-protein-dependent transport system permease family. LivHM subfamily.</text>
</comment>
<dbReference type="Pfam" id="PF02653">
    <property type="entry name" value="BPD_transp_2"/>
    <property type="match status" value="1"/>
</dbReference>
<dbReference type="PANTHER" id="PTHR11795">
    <property type="entry name" value="BRANCHED-CHAIN AMINO ACID TRANSPORT SYSTEM PERMEASE PROTEIN LIVH"/>
    <property type="match status" value="1"/>
</dbReference>
<gene>
    <name evidence="10" type="ORF">JF922_02785</name>
</gene>
<dbReference type="AlphaFoldDB" id="A0A934K770"/>
<organism evidence="10 11">
    <name type="scientific">Candidatus Nephthysia bennettiae</name>
    <dbReference type="NCBI Taxonomy" id="3127016"/>
    <lineage>
        <taxon>Bacteria</taxon>
        <taxon>Bacillati</taxon>
        <taxon>Candidatus Dormiibacterota</taxon>
        <taxon>Candidatus Dormibacteria</taxon>
        <taxon>Candidatus Dormibacterales</taxon>
        <taxon>Candidatus Dormibacteraceae</taxon>
        <taxon>Candidatus Nephthysia</taxon>
    </lineage>
</organism>
<dbReference type="EMBL" id="JAEKNR010000032">
    <property type="protein sequence ID" value="MBJ7597000.1"/>
    <property type="molecule type" value="Genomic_DNA"/>
</dbReference>
<protein>
    <submittedName>
        <fullName evidence="10">Branched-chain amino acid ABC transporter permease</fullName>
    </submittedName>
</protein>
<dbReference type="InterPro" id="IPR001851">
    <property type="entry name" value="ABC_transp_permease"/>
</dbReference>
<dbReference type="PANTHER" id="PTHR11795:SF442">
    <property type="entry name" value="ABC TRANSPORTER ATP-BINDING PROTEIN"/>
    <property type="match status" value="1"/>
</dbReference>
<comment type="subcellular location">
    <subcellularLocation>
        <location evidence="1">Cell membrane</location>
        <topology evidence="1">Multi-pass membrane protein</topology>
    </subcellularLocation>
</comment>
<keyword evidence="5" id="KW-0029">Amino-acid transport</keyword>
<keyword evidence="4 9" id="KW-0812">Transmembrane</keyword>
<evidence type="ECO:0000256" key="6">
    <source>
        <dbReference type="ARBA" id="ARBA00022989"/>
    </source>
</evidence>
<evidence type="ECO:0000256" key="9">
    <source>
        <dbReference type="SAM" id="Phobius"/>
    </source>
</evidence>
<keyword evidence="2" id="KW-0813">Transport</keyword>
<evidence type="ECO:0000313" key="11">
    <source>
        <dbReference type="Proteomes" id="UP000612893"/>
    </source>
</evidence>
<dbReference type="InterPro" id="IPR052157">
    <property type="entry name" value="BCAA_transport_permease"/>
</dbReference>
<name>A0A934K770_9BACT</name>
<feature type="transmembrane region" description="Helical" evidence="9">
    <location>
        <begin position="65"/>
        <end position="88"/>
    </location>
</feature>
<evidence type="ECO:0000313" key="10">
    <source>
        <dbReference type="EMBL" id="MBJ7597000.1"/>
    </source>
</evidence>
<feature type="transmembrane region" description="Helical" evidence="9">
    <location>
        <begin position="6"/>
        <end position="31"/>
    </location>
</feature>
<feature type="transmembrane region" description="Helical" evidence="9">
    <location>
        <begin position="43"/>
        <end position="59"/>
    </location>
</feature>
<feature type="transmembrane region" description="Helical" evidence="9">
    <location>
        <begin position="100"/>
        <end position="122"/>
    </location>
</feature>
<feature type="transmembrane region" description="Helical" evidence="9">
    <location>
        <begin position="226"/>
        <end position="252"/>
    </location>
</feature>
<feature type="transmembrane region" description="Helical" evidence="9">
    <location>
        <begin position="264"/>
        <end position="283"/>
    </location>
</feature>
<dbReference type="GO" id="GO:0005886">
    <property type="term" value="C:plasma membrane"/>
    <property type="evidence" value="ECO:0007669"/>
    <property type="project" value="UniProtKB-SubCell"/>
</dbReference>
<sequence>MTGGQLLLFAVGGLASAAYLFIVTAGLSLVFGALRIINMAHGSLYMIAAFITVVVANQLGASLGFWTGLLVAVAVTGVIGAVVEVVVLRRVYGQEHLVQLLGTYALSLIVAGVVRLLFGASYRSVRPPDIVSGSVTVAGFRYSAYSLFMIGAAVVIAVGVYLLLYRTGLGRNIRAAVSDPELLSVTGVDVARLYTTVFVIGAGLAALGGAIVAPSQAVGPTMDTDVLVLAFAISVIGGLGSIVGSVVGALIVGEVISFGLNNTYTNPFALAFVFIVMAAVLTVRPWGLFGKPEQ</sequence>
<comment type="caution">
    <text evidence="10">The sequence shown here is derived from an EMBL/GenBank/DDBJ whole genome shotgun (WGS) entry which is preliminary data.</text>
</comment>
<keyword evidence="3" id="KW-1003">Cell membrane</keyword>
<evidence type="ECO:0000256" key="3">
    <source>
        <dbReference type="ARBA" id="ARBA00022475"/>
    </source>
</evidence>
<dbReference type="Proteomes" id="UP000612893">
    <property type="component" value="Unassembled WGS sequence"/>
</dbReference>
<keyword evidence="6 9" id="KW-1133">Transmembrane helix</keyword>
<dbReference type="GO" id="GO:0006865">
    <property type="term" value="P:amino acid transport"/>
    <property type="evidence" value="ECO:0007669"/>
    <property type="project" value="UniProtKB-KW"/>
</dbReference>
<keyword evidence="11" id="KW-1185">Reference proteome</keyword>
<evidence type="ECO:0000256" key="5">
    <source>
        <dbReference type="ARBA" id="ARBA00022970"/>
    </source>
</evidence>